<sequence length="413" mass="46824">MQKTSIADTPTEVLERIIDFLHDDLAALCSSSLASRRWVSGARYHLFGQIVLHDFQRTANYYRDNVHPFLLLVQSPYSTILLSVRKVVLDISTLDLIPNVVDALKDLVFLRTMALVDFSYSSKTPALCWIAKALPDIEELSYNKTNVVHDEAYRFFASFDRLKSLSIYTEPGTVFSFSTNIPGLHFTHLRTLRLRLLDSEQFIGWLQGLAEFHPILETLDIRLFRLSHTGWGPIRTLNTFLKAISDSLQHLSVGIDYVAEVADVDQSLCFDPEGTPVDLSTLSELRTLFFKTHNVNAICDSLATLHPSSKLEVLNLHVPRWKYAIWRISNTKCSCVPSQMLERLNRIITVNQSFADTALNLRISRSFTSSDSGFMSVSGLLETMTQKAGFKLSLVDYSDEEDYQIDFAGTLYD</sequence>
<dbReference type="SUPFAM" id="SSF52047">
    <property type="entry name" value="RNI-like"/>
    <property type="match status" value="1"/>
</dbReference>
<dbReference type="OrthoDB" id="2977329at2759"/>
<evidence type="ECO:0000313" key="2">
    <source>
        <dbReference type="Proteomes" id="UP000724874"/>
    </source>
</evidence>
<evidence type="ECO:0000313" key="1">
    <source>
        <dbReference type="EMBL" id="KAF8901853.1"/>
    </source>
</evidence>
<name>A0A9P5NPC6_GYMJU</name>
<dbReference type="EMBL" id="JADNYJ010000039">
    <property type="protein sequence ID" value="KAF8901853.1"/>
    <property type="molecule type" value="Genomic_DNA"/>
</dbReference>
<dbReference type="Proteomes" id="UP000724874">
    <property type="component" value="Unassembled WGS sequence"/>
</dbReference>
<organism evidence="1 2">
    <name type="scientific">Gymnopilus junonius</name>
    <name type="common">Spectacular rustgill mushroom</name>
    <name type="synonym">Gymnopilus spectabilis subsp. junonius</name>
    <dbReference type="NCBI Taxonomy" id="109634"/>
    <lineage>
        <taxon>Eukaryota</taxon>
        <taxon>Fungi</taxon>
        <taxon>Dikarya</taxon>
        <taxon>Basidiomycota</taxon>
        <taxon>Agaricomycotina</taxon>
        <taxon>Agaricomycetes</taxon>
        <taxon>Agaricomycetidae</taxon>
        <taxon>Agaricales</taxon>
        <taxon>Agaricineae</taxon>
        <taxon>Hymenogastraceae</taxon>
        <taxon>Gymnopilus</taxon>
    </lineage>
</organism>
<dbReference type="Gene3D" id="3.80.10.10">
    <property type="entry name" value="Ribonuclease Inhibitor"/>
    <property type="match status" value="1"/>
</dbReference>
<protein>
    <recommendedName>
        <fullName evidence="3">F-box domain-containing protein</fullName>
    </recommendedName>
</protein>
<accession>A0A9P5NPC6</accession>
<comment type="caution">
    <text evidence="1">The sequence shown here is derived from an EMBL/GenBank/DDBJ whole genome shotgun (WGS) entry which is preliminary data.</text>
</comment>
<reference evidence="1" key="1">
    <citation type="submission" date="2020-11" db="EMBL/GenBank/DDBJ databases">
        <authorList>
            <consortium name="DOE Joint Genome Institute"/>
            <person name="Ahrendt S."/>
            <person name="Riley R."/>
            <person name="Andreopoulos W."/>
            <person name="LaButti K."/>
            <person name="Pangilinan J."/>
            <person name="Ruiz-duenas F.J."/>
            <person name="Barrasa J.M."/>
            <person name="Sanchez-Garcia M."/>
            <person name="Camarero S."/>
            <person name="Miyauchi S."/>
            <person name="Serrano A."/>
            <person name="Linde D."/>
            <person name="Babiker R."/>
            <person name="Drula E."/>
            <person name="Ayuso-Fernandez I."/>
            <person name="Pacheco R."/>
            <person name="Padilla G."/>
            <person name="Ferreira P."/>
            <person name="Barriuso J."/>
            <person name="Kellner H."/>
            <person name="Castanera R."/>
            <person name="Alfaro M."/>
            <person name="Ramirez L."/>
            <person name="Pisabarro A.G."/>
            <person name="Kuo A."/>
            <person name="Tritt A."/>
            <person name="Lipzen A."/>
            <person name="He G."/>
            <person name="Yan M."/>
            <person name="Ng V."/>
            <person name="Cullen D."/>
            <person name="Martin F."/>
            <person name="Rosso M.-N."/>
            <person name="Henrissat B."/>
            <person name="Hibbett D."/>
            <person name="Martinez A.T."/>
            <person name="Grigoriev I.V."/>
        </authorList>
    </citation>
    <scope>NUCLEOTIDE SEQUENCE</scope>
    <source>
        <strain evidence="1">AH 44721</strain>
    </source>
</reference>
<evidence type="ECO:0008006" key="3">
    <source>
        <dbReference type="Google" id="ProtNLM"/>
    </source>
</evidence>
<proteinExistence type="predicted"/>
<dbReference type="InterPro" id="IPR032675">
    <property type="entry name" value="LRR_dom_sf"/>
</dbReference>
<dbReference type="AlphaFoldDB" id="A0A9P5NPC6"/>
<keyword evidence="2" id="KW-1185">Reference proteome</keyword>
<gene>
    <name evidence="1" type="ORF">CPB84DRAFT_1776836</name>
</gene>